<dbReference type="Pfam" id="PF03124">
    <property type="entry name" value="EXS"/>
    <property type="match status" value="1"/>
</dbReference>
<accession>A0ABR2YNJ9</accession>
<feature type="region of interest" description="Disordered" evidence="5">
    <location>
        <begin position="456"/>
        <end position="478"/>
    </location>
</feature>
<keyword evidence="2 6" id="KW-0812">Transmembrane</keyword>
<evidence type="ECO:0000256" key="2">
    <source>
        <dbReference type="ARBA" id="ARBA00022692"/>
    </source>
</evidence>
<feature type="transmembrane region" description="Helical" evidence="6">
    <location>
        <begin position="75"/>
        <end position="98"/>
    </location>
</feature>
<comment type="caution">
    <text evidence="8">The sequence shown here is derived from an EMBL/GenBank/DDBJ whole genome shotgun (WGS) entry which is preliminary data.</text>
</comment>
<dbReference type="PANTHER" id="PTHR10783">
    <property type="entry name" value="XENOTROPIC AND POLYTROPIC RETROVIRUS RECEPTOR 1-RELATED"/>
    <property type="match status" value="1"/>
</dbReference>
<feature type="region of interest" description="Disordered" evidence="5">
    <location>
        <begin position="1"/>
        <end position="50"/>
    </location>
</feature>
<feature type="transmembrane region" description="Helical" evidence="6">
    <location>
        <begin position="104"/>
        <end position="124"/>
    </location>
</feature>
<proteinExistence type="predicted"/>
<evidence type="ECO:0000256" key="5">
    <source>
        <dbReference type="SAM" id="MobiDB-lite"/>
    </source>
</evidence>
<feature type="transmembrane region" description="Helical" evidence="6">
    <location>
        <begin position="157"/>
        <end position="183"/>
    </location>
</feature>
<feature type="domain" description="EXS" evidence="7">
    <location>
        <begin position="270"/>
        <end position="473"/>
    </location>
</feature>
<evidence type="ECO:0000313" key="8">
    <source>
        <dbReference type="EMBL" id="KAK9908549.1"/>
    </source>
</evidence>
<evidence type="ECO:0000256" key="1">
    <source>
        <dbReference type="ARBA" id="ARBA00004141"/>
    </source>
</evidence>
<evidence type="ECO:0000256" key="4">
    <source>
        <dbReference type="ARBA" id="ARBA00023136"/>
    </source>
</evidence>
<dbReference type="PROSITE" id="PS51380">
    <property type="entry name" value="EXS"/>
    <property type="match status" value="1"/>
</dbReference>
<organism evidence="8 9">
    <name type="scientific">Coccomyxa subellipsoidea</name>
    <dbReference type="NCBI Taxonomy" id="248742"/>
    <lineage>
        <taxon>Eukaryota</taxon>
        <taxon>Viridiplantae</taxon>
        <taxon>Chlorophyta</taxon>
        <taxon>core chlorophytes</taxon>
        <taxon>Trebouxiophyceae</taxon>
        <taxon>Trebouxiophyceae incertae sedis</taxon>
        <taxon>Coccomyxaceae</taxon>
        <taxon>Coccomyxa</taxon>
    </lineage>
</organism>
<dbReference type="Proteomes" id="UP001491310">
    <property type="component" value="Unassembled WGS sequence"/>
</dbReference>
<evidence type="ECO:0000313" key="9">
    <source>
        <dbReference type="Proteomes" id="UP001491310"/>
    </source>
</evidence>
<dbReference type="PANTHER" id="PTHR10783:SF46">
    <property type="entry name" value="PROTEIN ERD1 HOMOLOG 2"/>
    <property type="match status" value="1"/>
</dbReference>
<protein>
    <recommendedName>
        <fullName evidence="7">EXS domain-containing protein</fullName>
    </recommendedName>
</protein>
<keyword evidence="4 6" id="KW-0472">Membrane</keyword>
<evidence type="ECO:0000256" key="3">
    <source>
        <dbReference type="ARBA" id="ARBA00022989"/>
    </source>
</evidence>
<evidence type="ECO:0000256" key="6">
    <source>
        <dbReference type="SAM" id="Phobius"/>
    </source>
</evidence>
<feature type="compositionally biased region" description="Basic and acidic residues" evidence="5">
    <location>
        <begin position="21"/>
        <end position="35"/>
    </location>
</feature>
<evidence type="ECO:0000259" key="7">
    <source>
        <dbReference type="PROSITE" id="PS51380"/>
    </source>
</evidence>
<reference evidence="8 9" key="1">
    <citation type="journal article" date="2024" name="Nat. Commun.">
        <title>Phylogenomics reveals the evolutionary origins of lichenization in chlorophyte algae.</title>
        <authorList>
            <person name="Puginier C."/>
            <person name="Libourel C."/>
            <person name="Otte J."/>
            <person name="Skaloud P."/>
            <person name="Haon M."/>
            <person name="Grisel S."/>
            <person name="Petersen M."/>
            <person name="Berrin J.G."/>
            <person name="Delaux P.M."/>
            <person name="Dal Grande F."/>
            <person name="Keller J."/>
        </authorList>
    </citation>
    <scope>NUCLEOTIDE SEQUENCE [LARGE SCALE GENOMIC DNA]</scope>
    <source>
        <strain evidence="8 9">SAG 216-7</strain>
    </source>
</reference>
<name>A0ABR2YNJ9_9CHLO</name>
<sequence length="478" mass="54613">MDLRPTASLEALPSPRSRARAKTDLEKDTEAGMERHARHHNATHASTGGLDMDHEVLKPHGATARAQSTQWDRPMAAAGLGGAMLAAYAIVTCLRTASLDHLELFHIYYQPLLVILAMLWLWAIDVRIFERKRIAYGVCFSPHDQQFLRSSRQLFKVATLLTCALLGSAMLFTYFCAIGWLWAASTQPPLMYGLLIFLFLPLPINFLFPETRHFFAQTLYRVATPIREVTWADFLLADVLTSLAKALSDLERALCHLLAGPVMQPHTSDQVCGSSSWIIPLGLALPYFFRLCQCIRVYRDTGVRANLFNALKYSTAFPVIIFSAMKYQVPVEEWHGFYKPMWLAAALLNSSYSYFWDIERDWDIQWFSAPGERRCGVAKPVLRSELFFQRAFYYYLMASNLLLRLAWTYKLSPHLRRNHDTVLAFTLLEAFRRFQWVPVRVEVELRKLQHARPELGQLVPAPGPARQGARKELDGEDP</sequence>
<keyword evidence="3 6" id="KW-1133">Transmembrane helix</keyword>
<keyword evidence="9" id="KW-1185">Reference proteome</keyword>
<feature type="compositionally biased region" description="Basic and acidic residues" evidence="5">
    <location>
        <begin position="469"/>
        <end position="478"/>
    </location>
</feature>
<comment type="subcellular location">
    <subcellularLocation>
        <location evidence="1">Membrane</location>
        <topology evidence="1">Multi-pass membrane protein</topology>
    </subcellularLocation>
</comment>
<dbReference type="InterPro" id="IPR004342">
    <property type="entry name" value="EXS_C"/>
</dbReference>
<dbReference type="EMBL" id="JALJOT010000008">
    <property type="protein sequence ID" value="KAK9908549.1"/>
    <property type="molecule type" value="Genomic_DNA"/>
</dbReference>
<feature type="transmembrane region" description="Helical" evidence="6">
    <location>
        <begin position="189"/>
        <end position="208"/>
    </location>
</feature>
<gene>
    <name evidence="8" type="ORF">WJX75_009555</name>
</gene>